<evidence type="ECO:0000256" key="10">
    <source>
        <dbReference type="RuleBase" id="RU363067"/>
    </source>
</evidence>
<reference evidence="13" key="1">
    <citation type="submission" date="2025-08" db="UniProtKB">
        <authorList>
            <consortium name="Ensembl"/>
        </authorList>
    </citation>
    <scope>IDENTIFICATION</scope>
</reference>
<evidence type="ECO:0000256" key="4">
    <source>
        <dbReference type="ARBA" id="ARBA00022801"/>
    </source>
</evidence>
<dbReference type="PRINTS" id="PR00387">
    <property type="entry name" value="PDIESTERASE1"/>
</dbReference>
<feature type="compositionally biased region" description="Basic and acidic residues" evidence="11">
    <location>
        <begin position="612"/>
        <end position="624"/>
    </location>
</feature>
<dbReference type="Gene3D" id="1.10.1300.10">
    <property type="entry name" value="3'5'-cyclic nucleotide phosphodiesterase, catalytic domain"/>
    <property type="match status" value="1"/>
</dbReference>
<comment type="cofactor">
    <cofactor evidence="10">
        <name>a divalent metal cation</name>
        <dbReference type="ChEBI" id="CHEBI:60240"/>
    </cofactor>
    <text evidence="10">Binds 2 divalent metal cations per subunit. Site 1 may preferentially bind zinc ions, while site 2 has a preference for magnesium and/or manganese ions.</text>
</comment>
<dbReference type="AlphaFoldDB" id="A0A8C1VB84"/>
<dbReference type="InterPro" id="IPR003607">
    <property type="entry name" value="HD/PDEase_dom"/>
</dbReference>
<feature type="binding site" evidence="9">
    <location>
        <position position="472"/>
    </location>
    <ligand>
        <name>Zn(2+)</name>
        <dbReference type="ChEBI" id="CHEBI:29105"/>
        <label>1</label>
    </ligand>
</feature>
<feature type="domain" description="PDEase" evidence="12">
    <location>
        <begin position="238"/>
        <end position="567"/>
    </location>
</feature>
<keyword evidence="3 9" id="KW-0479">Metal-binding</keyword>
<feature type="binding site" evidence="9">
    <location>
        <position position="355"/>
    </location>
    <ligand>
        <name>Zn(2+)</name>
        <dbReference type="ChEBI" id="CHEBI:29105"/>
        <label>2</label>
    </ligand>
</feature>
<dbReference type="InterPro" id="IPR023174">
    <property type="entry name" value="PDEase_CS"/>
</dbReference>
<feature type="binding site" evidence="8">
    <location>
        <position position="355"/>
    </location>
    <ligand>
        <name>AMP</name>
        <dbReference type="ChEBI" id="CHEBI:456215"/>
    </ligand>
</feature>
<evidence type="ECO:0000259" key="12">
    <source>
        <dbReference type="PROSITE" id="PS51845"/>
    </source>
</evidence>
<organism evidence="13 14">
    <name type="scientific">Cyprinus carpio</name>
    <name type="common">Common carp</name>
    <dbReference type="NCBI Taxonomy" id="7962"/>
    <lineage>
        <taxon>Eukaryota</taxon>
        <taxon>Metazoa</taxon>
        <taxon>Chordata</taxon>
        <taxon>Craniata</taxon>
        <taxon>Vertebrata</taxon>
        <taxon>Euteleostomi</taxon>
        <taxon>Actinopterygii</taxon>
        <taxon>Neopterygii</taxon>
        <taxon>Teleostei</taxon>
        <taxon>Ostariophysi</taxon>
        <taxon>Cypriniformes</taxon>
        <taxon>Cyprinidae</taxon>
        <taxon>Cyprininae</taxon>
        <taxon>Cyprinus</taxon>
    </lineage>
</organism>
<dbReference type="GO" id="GO:0046872">
    <property type="term" value="F:metal ion binding"/>
    <property type="evidence" value="ECO:0007669"/>
    <property type="project" value="UniProtKB-KW"/>
</dbReference>
<dbReference type="InterPro" id="IPR023088">
    <property type="entry name" value="PDEase"/>
</dbReference>
<dbReference type="InterPro" id="IPR036971">
    <property type="entry name" value="PDEase_catalytic_dom_sf"/>
</dbReference>
<comment type="pathway">
    <text evidence="1">Purine metabolism; 3',5'-cyclic AMP degradation; AMP from 3',5'-cyclic AMP: step 1/1.</text>
</comment>
<feature type="binding site" evidence="9">
    <location>
        <position position="355"/>
    </location>
    <ligand>
        <name>Zn(2+)</name>
        <dbReference type="ChEBI" id="CHEBI:29105"/>
        <label>1</label>
    </ligand>
</feature>
<dbReference type="Pfam" id="PF18100">
    <property type="entry name" value="PDE4_UCR"/>
    <property type="match status" value="1"/>
</dbReference>
<evidence type="ECO:0000256" key="1">
    <source>
        <dbReference type="ARBA" id="ARBA00004703"/>
    </source>
</evidence>
<feature type="binding site" evidence="9">
    <location>
        <position position="318"/>
    </location>
    <ligand>
        <name>Zn(2+)</name>
        <dbReference type="ChEBI" id="CHEBI:29105"/>
        <label>1</label>
    </ligand>
</feature>
<feature type="region of interest" description="Disordered" evidence="11">
    <location>
        <begin position="597"/>
        <end position="639"/>
    </location>
</feature>
<dbReference type="Pfam" id="PF00233">
    <property type="entry name" value="PDEase_I"/>
    <property type="match status" value="1"/>
</dbReference>
<dbReference type="Proteomes" id="UP000694700">
    <property type="component" value="Unplaced"/>
</dbReference>
<feature type="binding site" evidence="8">
    <location>
        <begin position="314"/>
        <end position="318"/>
    </location>
    <ligand>
        <name>AMP</name>
        <dbReference type="ChEBI" id="CHEBI:456215"/>
    </ligand>
</feature>
<protein>
    <recommendedName>
        <fullName evidence="10">Phosphodiesterase</fullName>
        <ecNumber evidence="10">3.1.4.-</ecNumber>
    </recommendedName>
</protein>
<dbReference type="SMART" id="SM00471">
    <property type="entry name" value="HDc"/>
    <property type="match status" value="1"/>
</dbReference>
<dbReference type="Ensembl" id="ENSCCRT00015050623.1">
    <property type="protein sequence ID" value="ENSCCRP00015048980.1"/>
    <property type="gene ID" value="ENSCCRG00015016085.1"/>
</dbReference>
<dbReference type="PANTHER" id="PTHR11347">
    <property type="entry name" value="CYCLIC NUCLEOTIDE PHOSPHODIESTERASE"/>
    <property type="match status" value="1"/>
</dbReference>
<evidence type="ECO:0000256" key="8">
    <source>
        <dbReference type="PIRSR" id="PIRSR623088-2"/>
    </source>
</evidence>
<evidence type="ECO:0000256" key="6">
    <source>
        <dbReference type="ARBA" id="ARBA00033681"/>
    </source>
</evidence>
<name>A0A8C1VB84_CYPCA</name>
<evidence type="ECO:0000256" key="5">
    <source>
        <dbReference type="ARBA" id="ARBA00023149"/>
    </source>
</evidence>
<evidence type="ECO:0000313" key="13">
    <source>
        <dbReference type="Ensembl" id="ENSCCRP00015048980.1"/>
    </source>
</evidence>
<feature type="binding site" evidence="9">
    <location>
        <position position="354"/>
    </location>
    <ligand>
        <name>Zn(2+)</name>
        <dbReference type="ChEBI" id="CHEBI:29105"/>
        <label>1</label>
    </ligand>
</feature>
<sequence length="639" mass="73008">MITFLAIIVESCIHLEYIKNKHNSVFFSWQNGYASIVCCHFQYSFNQMSGIFFFFPHIINFLPLDPSPSSGLVLQANSQRRESFLYRSDSDFDLSPKTMSRNSSTASELHGEDMIVTPFAQVNETYQKLAVETLEELDWCLDQLETLQTRHSVSEMASNKFKRMLNRELTQLSETSRSGNQVSEFIASTILQKQHDVEILSAACKEEKKRRPMSQISGVRKLSPSPSLPPTCIPRFGVNTQHESLLAEELDDINRWGIDIFKIAEYSGKRPLTVIMYTIFQERDLLKTFKIPSDTFLTFLMTLEDHYHADVAYHNNIHAADVVQSTHVLLSTPALEDVFTDLEIMAALFASAIHDVDHPGFTNQFLINTNSELALMYNDASVLENHHLAVGFKLLQEENCDIFCNLSKKQRQSLRQMTIDMVLATDMSKHMNFLADLKTMVETKKVTSLGVLLLDNYSDRIQVLQNMVHCADLSNPTKPLELYRQWTDRIMVELFRQGDRERDKGIEISPMCDKHTASVEKSQVGFIDYIVHPLWETWADLVHPDAQDILDTLEDNREWYQSMIPRSPSPTPEEQDSRVTLGIAGSAGEKFQFELTLEEEDGELEAEEELTDKDLSRTMMDPRHAQTSPHGVAPVLDSI</sequence>
<evidence type="ECO:0000256" key="9">
    <source>
        <dbReference type="PIRSR" id="PIRSR623088-3"/>
    </source>
</evidence>
<feature type="compositionally biased region" description="Acidic residues" evidence="11">
    <location>
        <begin position="597"/>
        <end position="611"/>
    </location>
</feature>
<feature type="binding site" evidence="8">
    <location>
        <position position="472"/>
    </location>
    <ligand>
        <name>AMP</name>
        <dbReference type="ChEBI" id="CHEBI:456215"/>
    </ligand>
</feature>
<dbReference type="EC" id="3.1.4.-" evidence="10"/>
<feature type="active site" description="Proton donor" evidence="7">
    <location>
        <position position="314"/>
    </location>
</feature>
<evidence type="ECO:0000313" key="14">
    <source>
        <dbReference type="Proteomes" id="UP000694700"/>
    </source>
</evidence>
<dbReference type="FunFam" id="1.10.1300.10:FF:000001">
    <property type="entry name" value="Phosphodiesterase"/>
    <property type="match status" value="1"/>
</dbReference>
<evidence type="ECO:0000256" key="11">
    <source>
        <dbReference type="SAM" id="MobiDB-lite"/>
    </source>
</evidence>
<dbReference type="CDD" id="cd00077">
    <property type="entry name" value="HDc"/>
    <property type="match status" value="1"/>
</dbReference>
<dbReference type="GO" id="GO:0004115">
    <property type="term" value="F:3',5'-cyclic-AMP phosphodiesterase activity"/>
    <property type="evidence" value="ECO:0007669"/>
    <property type="project" value="UniProtKB-EC"/>
</dbReference>
<dbReference type="PROSITE" id="PS51845">
    <property type="entry name" value="PDEASE_I_2"/>
    <property type="match status" value="1"/>
</dbReference>
<accession>A0A8C1VB84</accession>
<evidence type="ECO:0000256" key="3">
    <source>
        <dbReference type="ARBA" id="ARBA00022723"/>
    </source>
</evidence>
<evidence type="ECO:0000256" key="7">
    <source>
        <dbReference type="PIRSR" id="PIRSR623088-1"/>
    </source>
</evidence>
<keyword evidence="4 10" id="KW-0378">Hydrolase</keyword>
<gene>
    <name evidence="13" type="primary">LOC109070621</name>
</gene>
<dbReference type="PROSITE" id="PS00126">
    <property type="entry name" value="PDEASE_I_1"/>
    <property type="match status" value="1"/>
</dbReference>
<comment type="similarity">
    <text evidence="2">Belongs to the cyclic nucleotide phosphodiesterase family. PDE4 subfamily.</text>
</comment>
<keyword evidence="5" id="KW-0114">cAMP</keyword>
<dbReference type="GO" id="GO:0006198">
    <property type="term" value="P:cAMP catabolic process"/>
    <property type="evidence" value="ECO:0007669"/>
    <property type="project" value="UniProtKB-UniPathway"/>
</dbReference>
<dbReference type="InterPro" id="IPR040844">
    <property type="entry name" value="PDE4_UCR"/>
</dbReference>
<feature type="binding site" evidence="8">
    <location>
        <position position="523"/>
    </location>
    <ligand>
        <name>AMP</name>
        <dbReference type="ChEBI" id="CHEBI:456215"/>
    </ligand>
</feature>
<dbReference type="UniPathway" id="UPA00762">
    <property type="reaction ID" value="UER00747"/>
</dbReference>
<dbReference type="InterPro" id="IPR002073">
    <property type="entry name" value="PDEase_catalytic_dom"/>
</dbReference>
<dbReference type="GO" id="GO:0007165">
    <property type="term" value="P:signal transduction"/>
    <property type="evidence" value="ECO:0007669"/>
    <property type="project" value="InterPro"/>
</dbReference>
<comment type="catalytic activity">
    <reaction evidence="6">
        <text>3',5'-cyclic AMP + H2O = AMP + H(+)</text>
        <dbReference type="Rhea" id="RHEA:25277"/>
        <dbReference type="ChEBI" id="CHEBI:15377"/>
        <dbReference type="ChEBI" id="CHEBI:15378"/>
        <dbReference type="ChEBI" id="CHEBI:58165"/>
        <dbReference type="ChEBI" id="CHEBI:456215"/>
        <dbReference type="EC" id="3.1.4.53"/>
    </reaction>
    <physiologicalReaction direction="left-to-right" evidence="6">
        <dbReference type="Rhea" id="RHEA:25278"/>
    </physiologicalReaction>
</comment>
<dbReference type="SUPFAM" id="SSF109604">
    <property type="entry name" value="HD-domain/PDEase-like"/>
    <property type="match status" value="1"/>
</dbReference>
<evidence type="ECO:0000256" key="2">
    <source>
        <dbReference type="ARBA" id="ARBA00009517"/>
    </source>
</evidence>
<proteinExistence type="inferred from homology"/>